<dbReference type="SUPFAM" id="SSF52266">
    <property type="entry name" value="SGNH hydrolase"/>
    <property type="match status" value="1"/>
</dbReference>
<dbReference type="CDD" id="cd01832">
    <property type="entry name" value="SGNH_hydrolase_like_1"/>
    <property type="match status" value="1"/>
</dbReference>
<dbReference type="EMBL" id="JWTI02000058">
    <property type="protein sequence ID" value="KHS40819.1"/>
    <property type="molecule type" value="Genomic_DNA"/>
</dbReference>
<reference evidence="5" key="2">
    <citation type="submission" date="2015-04" db="EMBL/GenBank/DDBJ databases">
        <title>Genome sequencing of pathogens of bean.</title>
        <authorList>
            <person name="Harrison J.W."/>
            <person name="Aritua V."/>
            <person name="Sapp M."/>
            <person name="Smith J."/>
            <person name="Studholme D.J."/>
        </authorList>
    </citation>
    <scope>NUCLEOTIDE SEQUENCE [LARGE SCALE GENOMIC DNA]</scope>
    <source>
        <strain evidence="5">NCPPB 1138</strain>
    </source>
</reference>
<evidence type="ECO:0000313" key="4">
    <source>
        <dbReference type="EMBL" id="SON85711.1"/>
    </source>
</evidence>
<organism evidence="4 6">
    <name type="scientific">Xanthomonas campestris pv. phaseoli</name>
    <dbReference type="NCBI Taxonomy" id="317013"/>
    <lineage>
        <taxon>Bacteria</taxon>
        <taxon>Pseudomonadati</taxon>
        <taxon>Pseudomonadota</taxon>
        <taxon>Gammaproteobacteria</taxon>
        <taxon>Lysobacterales</taxon>
        <taxon>Lysobacteraceae</taxon>
        <taxon>Xanthomonas</taxon>
    </lineage>
</organism>
<evidence type="ECO:0000313" key="6">
    <source>
        <dbReference type="Proteomes" id="UP000234166"/>
    </source>
</evidence>
<dbReference type="KEGG" id="xph:XppCFBP6546_16705"/>
<dbReference type="EMBL" id="OCYT01000081">
    <property type="protein sequence ID" value="SON78710.1"/>
    <property type="molecule type" value="Genomic_DNA"/>
</dbReference>
<sequence length="216" mass="22755">MAALGAPLRYLALGDSYTIGEGVAPAQRWPLQLVDGLRAYGWNVAPPQIIATTGWTTDELQAGIDAAAPQGPFALVSLLIGVNNQYRGRPLDEYRQQFDALLLRAVAFADGHPARVFVLSIPDWGLTPFARAQSGDVALIGAQIDAFNAIAVDRCSAHGVRFVDITATSRDGGDAVDMLVDDGLHPSGAMYARWTALALPAARDALGATGSVDTIV</sequence>
<dbReference type="EMBL" id="OCYS01000075">
    <property type="protein sequence ID" value="SON85711.1"/>
    <property type="molecule type" value="Genomic_DNA"/>
</dbReference>
<feature type="domain" description="SGNH hydrolase-type esterase" evidence="1">
    <location>
        <begin position="12"/>
        <end position="193"/>
    </location>
</feature>
<evidence type="ECO:0000259" key="1">
    <source>
        <dbReference type="Pfam" id="PF13472"/>
    </source>
</evidence>
<name>A0AB38DX95_XANCH</name>
<dbReference type="GO" id="GO:0016788">
    <property type="term" value="F:hydrolase activity, acting on ester bonds"/>
    <property type="evidence" value="ECO:0007669"/>
    <property type="project" value="UniProtKB-ARBA"/>
</dbReference>
<dbReference type="Proteomes" id="UP000031180">
    <property type="component" value="Unassembled WGS sequence"/>
</dbReference>
<keyword evidence="7" id="KW-1185">Reference proteome</keyword>
<accession>A0AB38DX95</accession>
<dbReference type="Gene3D" id="3.40.50.1110">
    <property type="entry name" value="SGNH hydrolase"/>
    <property type="match status" value="1"/>
</dbReference>
<proteinExistence type="predicted"/>
<dbReference type="Proteomes" id="UP000234166">
    <property type="component" value="Unassembled WGS sequence"/>
</dbReference>
<comment type="caution">
    <text evidence="4">The sequence shown here is derived from an EMBL/GenBank/DDBJ whole genome shotgun (WGS) entry which is preliminary data.</text>
</comment>
<dbReference type="InterPro" id="IPR013830">
    <property type="entry name" value="SGNH_hydro"/>
</dbReference>
<evidence type="ECO:0000313" key="3">
    <source>
        <dbReference type="EMBL" id="SON78710.1"/>
    </source>
</evidence>
<protein>
    <submittedName>
        <fullName evidence="2">Lysophospholipase</fullName>
    </submittedName>
</protein>
<dbReference type="RefSeq" id="WP_039572569.1">
    <property type="nucleotide sequence ID" value="NZ_CP012048.1"/>
</dbReference>
<reference evidence="6 7" key="4">
    <citation type="submission" date="2017-10" db="EMBL/GenBank/DDBJ databases">
        <authorList>
            <person name="Regsiter A."/>
            <person name="William W."/>
        </authorList>
    </citation>
    <scope>NUCLEOTIDE SEQUENCE [LARGE SCALE GENOMIC DNA]</scope>
    <source>
        <strain evidence="3 7">CFBP6984</strain>
        <strain evidence="4 6">CFBP7430</strain>
    </source>
</reference>
<dbReference type="AlphaFoldDB" id="A0AB38DX95"/>
<dbReference type="InterPro" id="IPR036514">
    <property type="entry name" value="SGNH_hydro_sf"/>
</dbReference>
<reference evidence="2" key="1">
    <citation type="journal article" date="2015" name="Front. Microbiol.">
        <title>Genome sequencing reveals a new lineage associated with lablab bean and genetic exchange between pv. and subsp.</title>
        <authorList>
            <person name="Aritua V."/>
            <person name="Harrison J."/>
            <person name="Sapp M."/>
            <person name="Buruchara R."/>
            <person name="Smith J."/>
            <person name="Studholme D.J."/>
        </authorList>
    </citation>
    <scope>NUCLEOTIDE SEQUENCE</scope>
    <source>
        <strain evidence="2">NCPPB 1138</strain>
    </source>
</reference>
<evidence type="ECO:0000313" key="2">
    <source>
        <dbReference type="EMBL" id="KHS40819.1"/>
    </source>
</evidence>
<dbReference type="Pfam" id="PF13472">
    <property type="entry name" value="Lipase_GDSL_2"/>
    <property type="match status" value="1"/>
</dbReference>
<reference evidence="2" key="3">
    <citation type="submission" date="2015-04" db="EMBL/GenBank/DDBJ databases">
        <authorList>
            <person name="Harrison J.W."/>
            <person name="Aritua V."/>
            <person name="Sapp M."/>
            <person name="Smith J."/>
            <person name="Studholme D.J."/>
        </authorList>
    </citation>
    <scope>NUCLEOTIDE SEQUENCE</scope>
    <source>
        <strain evidence="2">NCPPB 1138</strain>
    </source>
</reference>
<evidence type="ECO:0000313" key="7">
    <source>
        <dbReference type="Proteomes" id="UP000234181"/>
    </source>
</evidence>
<evidence type="ECO:0000313" key="5">
    <source>
        <dbReference type="Proteomes" id="UP000031180"/>
    </source>
</evidence>
<dbReference type="Proteomes" id="UP000234181">
    <property type="component" value="Unassembled WGS sequence"/>
</dbReference>
<gene>
    <name evidence="2" type="ORF">RN20_00965</name>
    <name evidence="3" type="ORF">XAP6984_270081</name>
    <name evidence="4" type="ORF">XAP7430_220080</name>
</gene>